<dbReference type="InterPro" id="IPR048720">
    <property type="entry name" value="PROPPIN"/>
</dbReference>
<dbReference type="SMART" id="SM00320">
    <property type="entry name" value="WD40"/>
    <property type="match status" value="3"/>
</dbReference>
<organism evidence="5 6">
    <name type="scientific">Populus tomentosa</name>
    <name type="common">Chinese white poplar</name>
    <dbReference type="NCBI Taxonomy" id="118781"/>
    <lineage>
        <taxon>Eukaryota</taxon>
        <taxon>Viridiplantae</taxon>
        <taxon>Streptophyta</taxon>
        <taxon>Embryophyta</taxon>
        <taxon>Tracheophyta</taxon>
        <taxon>Spermatophyta</taxon>
        <taxon>Magnoliopsida</taxon>
        <taxon>eudicotyledons</taxon>
        <taxon>Gunneridae</taxon>
        <taxon>Pentapetalae</taxon>
        <taxon>rosids</taxon>
        <taxon>fabids</taxon>
        <taxon>Malpighiales</taxon>
        <taxon>Salicaceae</taxon>
        <taxon>Saliceae</taxon>
        <taxon>Populus</taxon>
    </lineage>
</organism>
<dbReference type="OrthoDB" id="1667587at2759"/>
<evidence type="ECO:0000313" key="6">
    <source>
        <dbReference type="Proteomes" id="UP000886885"/>
    </source>
</evidence>
<dbReference type="GO" id="GO:0034045">
    <property type="term" value="C:phagophore assembly site membrane"/>
    <property type="evidence" value="ECO:0007669"/>
    <property type="project" value="UniProtKB-SubCell"/>
</dbReference>
<dbReference type="PANTHER" id="PTHR11227">
    <property type="entry name" value="WD-REPEAT PROTEIN INTERACTING WITH PHOSPHOINOSIDES WIPI -RELATED"/>
    <property type="match status" value="1"/>
</dbReference>
<evidence type="ECO:0000313" key="5">
    <source>
        <dbReference type="EMBL" id="KAG6750476.1"/>
    </source>
</evidence>
<reference evidence="5" key="1">
    <citation type="journal article" date="2020" name="bioRxiv">
        <title>Hybrid origin of Populus tomentosa Carr. identified through genome sequencing and phylogenomic analysis.</title>
        <authorList>
            <person name="An X."/>
            <person name="Gao K."/>
            <person name="Chen Z."/>
            <person name="Li J."/>
            <person name="Yang X."/>
            <person name="Yang X."/>
            <person name="Zhou J."/>
            <person name="Guo T."/>
            <person name="Zhao T."/>
            <person name="Huang S."/>
            <person name="Miao D."/>
            <person name="Khan W.U."/>
            <person name="Rao P."/>
            <person name="Ye M."/>
            <person name="Lei B."/>
            <person name="Liao W."/>
            <person name="Wang J."/>
            <person name="Ji L."/>
            <person name="Li Y."/>
            <person name="Guo B."/>
            <person name="Mustafa N.S."/>
            <person name="Li S."/>
            <person name="Yun Q."/>
            <person name="Keller S.R."/>
            <person name="Mao J."/>
            <person name="Zhang R."/>
            <person name="Strauss S.H."/>
        </authorList>
    </citation>
    <scope>NUCLEOTIDE SEQUENCE</scope>
    <source>
        <strain evidence="5">GM15</strain>
        <tissue evidence="5">Leaf</tissue>
    </source>
</reference>
<evidence type="ECO:0000256" key="4">
    <source>
        <dbReference type="SAM" id="MobiDB-lite"/>
    </source>
</evidence>
<name>A0A8X7YGU5_POPTO</name>
<evidence type="ECO:0000256" key="3">
    <source>
        <dbReference type="ARBA" id="ARBA00022737"/>
    </source>
</evidence>
<dbReference type="InterPro" id="IPR001680">
    <property type="entry name" value="WD40_rpt"/>
</dbReference>
<dbReference type="FunFam" id="2.130.10.10:FF:001083">
    <property type="entry name" value="Autophagy-related protein 18a isoform A"/>
    <property type="match status" value="1"/>
</dbReference>
<proteinExistence type="predicted"/>
<dbReference type="Pfam" id="PF21032">
    <property type="entry name" value="PROPPIN"/>
    <property type="match status" value="1"/>
</dbReference>
<keyword evidence="6" id="KW-1185">Reference proteome</keyword>
<evidence type="ECO:0008006" key="7">
    <source>
        <dbReference type="Google" id="ProtNLM"/>
    </source>
</evidence>
<keyword evidence="3" id="KW-0677">Repeat</keyword>
<dbReference type="EMBL" id="JAAWWB010000026">
    <property type="protein sequence ID" value="KAG6750476.1"/>
    <property type="molecule type" value="Genomic_DNA"/>
</dbReference>
<feature type="region of interest" description="Disordered" evidence="4">
    <location>
        <begin position="108"/>
        <end position="143"/>
    </location>
</feature>
<evidence type="ECO:0000256" key="2">
    <source>
        <dbReference type="ARBA" id="ARBA00022574"/>
    </source>
</evidence>
<evidence type="ECO:0000256" key="1">
    <source>
        <dbReference type="ARBA" id="ARBA00004623"/>
    </source>
</evidence>
<comment type="caution">
    <text evidence="5">The sequence shown here is derived from an EMBL/GenBank/DDBJ whole genome shotgun (WGS) entry which is preliminary data.</text>
</comment>
<feature type="compositionally biased region" description="Polar residues" evidence="4">
    <location>
        <begin position="116"/>
        <end position="129"/>
    </location>
</feature>
<dbReference type="AlphaFoldDB" id="A0A8X7YGU5"/>
<sequence length="496" mass="55131">MSLLDNWTKDKQTKEGLYQEVTPSGKQRGCLVFRHNVGDDENLIRTYSTCSCQLLQSRPPSRQHHGECLGPGAPKSPPCNPAYYRPPPINPTKNYLLPTLLSLASSTPNLNPSSLMATRTESDSGPDNHTTTTTTTTNNPTQVATPPIYHLSFNQNHTCFSVGLQNGFRVFDTDPFKPSFRRELDTHGGIGLVAMLYRCNLFCLVGGGPDPIYPRNKVMIWDDHVSRCIGELSFRSEVRNVKLRRDMIVVVLNQKIFVYNFLDLKLLLQIETVLNPNGLCEISQNSSPMVLVSLGLQKGQIRVENFGSKKSKLVMAHDSRVVCMSLTQDGGRLATASSKGTLIRVFNTLDGTLLQEVRRGADRADIYSLVFSSNAQFLAVSSDKGTVHIFSLKVDSGSLASLTNDRSHIASEPIHSRLSSLCIFKGVLPKYFSSEWSVAQFRLPEGLQYFVGFGQQKNTIVIIGMDGSFYRCEFDPVAGGEMIQLEYHNFLNAENF</sequence>
<comment type="subcellular location">
    <subcellularLocation>
        <location evidence="1">Preautophagosomal structure membrane</location>
        <topology evidence="1">Peripheral membrane protein</topology>
    </subcellularLocation>
</comment>
<dbReference type="Proteomes" id="UP000886885">
    <property type="component" value="Chromosome 13D"/>
</dbReference>
<keyword evidence="2" id="KW-0853">WD repeat</keyword>
<accession>A0A8X7YGU5</accession>
<protein>
    <recommendedName>
        <fullName evidence="7">Autophagy-related protein 18a</fullName>
    </recommendedName>
</protein>
<gene>
    <name evidence="5" type="ORF">POTOM_044972</name>
</gene>